<sequence length="152" mass="17755">MRTDAHNIHFYTLYIYMKRLSYICKVQRVPITELPFTTLLHNRTFELPDSIPWKEVKCQKPAKLEITDKLEDGERIYTHKLTIKTCDEDMVSKIPYAYLVTDLESRKYLIGTGERPYPVITESEVHPDSYSSSTLIEVTISWVAKRKAPKIA</sequence>
<protein>
    <submittedName>
        <fullName evidence="1">Uncharacterized protein</fullName>
    </submittedName>
</protein>
<reference evidence="1" key="1">
    <citation type="journal article" date="2021" name="Proc. Natl. Acad. Sci. U.S.A.">
        <title>A Catalog of Tens of Thousands of Viruses from Human Metagenomes Reveals Hidden Associations with Chronic Diseases.</title>
        <authorList>
            <person name="Tisza M.J."/>
            <person name="Buck C.B."/>
        </authorList>
    </citation>
    <scope>NUCLEOTIDE SEQUENCE</scope>
    <source>
        <strain evidence="1">CtrpM6</strain>
    </source>
</reference>
<organism evidence="1">
    <name type="scientific">Siphoviridae sp. ctrpM6</name>
    <dbReference type="NCBI Taxonomy" id="2827956"/>
    <lineage>
        <taxon>Viruses</taxon>
        <taxon>Duplodnaviria</taxon>
        <taxon>Heunggongvirae</taxon>
        <taxon>Uroviricota</taxon>
        <taxon>Caudoviricetes</taxon>
    </lineage>
</organism>
<dbReference type="EMBL" id="BK032745">
    <property type="protein sequence ID" value="DAF58003.1"/>
    <property type="molecule type" value="Genomic_DNA"/>
</dbReference>
<evidence type="ECO:0000313" key="1">
    <source>
        <dbReference type="EMBL" id="DAF58003.1"/>
    </source>
</evidence>
<accession>A0A8S5T4R6</accession>
<proteinExistence type="predicted"/>
<name>A0A8S5T4R6_9CAUD</name>